<dbReference type="Gene3D" id="2.130.10.10">
    <property type="entry name" value="YVTN repeat-like/Quinoprotein amine dehydrogenase"/>
    <property type="match status" value="1"/>
</dbReference>
<dbReference type="AlphaFoldDB" id="A0A420HRT4"/>
<evidence type="ECO:0000313" key="3">
    <source>
        <dbReference type="Proteomes" id="UP000286134"/>
    </source>
</evidence>
<dbReference type="InterPro" id="IPR015943">
    <property type="entry name" value="WD40/YVTN_repeat-like_dom_sf"/>
</dbReference>
<feature type="domain" description="RSE1/DDB1/CPSF1 first beta-propeller" evidence="1">
    <location>
        <begin position="19"/>
        <end position="81"/>
    </location>
</feature>
<proteinExistence type="predicted"/>
<comment type="caution">
    <text evidence="2">The sequence shown here is derived from an EMBL/GenBank/DDBJ whole genome shotgun (WGS) entry which is preliminary data.</text>
</comment>
<sequence>MATTSSMFMYSLTVQPPTAITQAILGQFSGTKEQQIVTVSGSRLTLHRPDPSQGKIITTLSHDVFGIIRAISAFRLAGSNKVI</sequence>
<evidence type="ECO:0000313" key="2">
    <source>
        <dbReference type="EMBL" id="RKF60136.1"/>
    </source>
</evidence>
<dbReference type="EMBL" id="MCFK01005407">
    <property type="protein sequence ID" value="RKF60136.1"/>
    <property type="molecule type" value="Genomic_DNA"/>
</dbReference>
<dbReference type="Proteomes" id="UP000286134">
    <property type="component" value="Unassembled WGS sequence"/>
</dbReference>
<dbReference type="InterPro" id="IPR018846">
    <property type="entry name" value="Beta-prop_RSE1/DDB1/CPSF1_1st"/>
</dbReference>
<keyword evidence="3" id="KW-1185">Reference proteome</keyword>
<dbReference type="STRING" id="212602.A0A420HRT4"/>
<protein>
    <submittedName>
        <fullName evidence="2">Pre-mRNA-splicing factor rse1</fullName>
    </submittedName>
</protein>
<reference evidence="2 3" key="1">
    <citation type="journal article" date="2018" name="BMC Genomics">
        <title>Comparative genome analyses reveal sequence features reflecting distinct modes of host-adaptation between dicot and monocot powdery mildew.</title>
        <authorList>
            <person name="Wu Y."/>
            <person name="Ma X."/>
            <person name="Pan Z."/>
            <person name="Kale S.D."/>
            <person name="Song Y."/>
            <person name="King H."/>
            <person name="Zhang Q."/>
            <person name="Presley C."/>
            <person name="Deng X."/>
            <person name="Wei C.I."/>
            <person name="Xiao S."/>
        </authorList>
    </citation>
    <scope>NUCLEOTIDE SEQUENCE [LARGE SCALE GENOMIC DNA]</scope>
    <source>
        <strain evidence="2">UMSG2</strain>
    </source>
</reference>
<name>A0A420HRT4_9PEZI</name>
<dbReference type="OrthoDB" id="436637at2759"/>
<organism evidence="2 3">
    <name type="scientific">Erysiphe neolycopersici</name>
    <dbReference type="NCBI Taxonomy" id="212602"/>
    <lineage>
        <taxon>Eukaryota</taxon>
        <taxon>Fungi</taxon>
        <taxon>Dikarya</taxon>
        <taxon>Ascomycota</taxon>
        <taxon>Pezizomycotina</taxon>
        <taxon>Leotiomycetes</taxon>
        <taxon>Erysiphales</taxon>
        <taxon>Erysiphaceae</taxon>
        <taxon>Erysiphe</taxon>
    </lineage>
</organism>
<evidence type="ECO:0000259" key="1">
    <source>
        <dbReference type="Pfam" id="PF10433"/>
    </source>
</evidence>
<accession>A0A420HRT4</accession>
<dbReference type="Pfam" id="PF10433">
    <property type="entry name" value="Beta-prop_RSE1_1st"/>
    <property type="match status" value="1"/>
</dbReference>
<gene>
    <name evidence="2" type="ORF">OnM2_054021</name>
</gene>